<dbReference type="CDD" id="cd13365">
    <property type="entry name" value="PH_PLC_plant-like"/>
    <property type="match status" value="1"/>
</dbReference>
<organism evidence="4 6">
    <name type="scientific">Pichia sorbitophila (strain ATCC MYA-4447 / BCRC 22081 / CBS 7064 / NBRC 10061 / NRRL Y-12695)</name>
    <name type="common">Hybrid yeast</name>
    <dbReference type="NCBI Taxonomy" id="559304"/>
    <lineage>
        <taxon>Eukaryota</taxon>
        <taxon>Fungi</taxon>
        <taxon>Dikarya</taxon>
        <taxon>Ascomycota</taxon>
        <taxon>Saccharomycotina</taxon>
        <taxon>Pichiomycetes</taxon>
        <taxon>Debaryomycetaceae</taxon>
        <taxon>Millerozyma</taxon>
    </lineage>
</organism>
<dbReference type="InterPro" id="IPR053005">
    <property type="entry name" value="Nuclear_Pos-Cytoskel_Interact"/>
</dbReference>
<dbReference type="GO" id="GO:0005934">
    <property type="term" value="C:cellular bud tip"/>
    <property type="evidence" value="ECO:0007669"/>
    <property type="project" value="TreeGrafter"/>
</dbReference>
<accession>G8Y9R4</accession>
<evidence type="ECO:0000259" key="3">
    <source>
        <dbReference type="SMART" id="SM00233"/>
    </source>
</evidence>
<feature type="compositionally biased region" description="Polar residues" evidence="2">
    <location>
        <begin position="356"/>
        <end position="374"/>
    </location>
</feature>
<dbReference type="Proteomes" id="UP000005222">
    <property type="component" value="Chromosome K"/>
</dbReference>
<dbReference type="STRING" id="559304.G8Y9R4"/>
<dbReference type="HOGENOM" id="CLU_225471_0_0_1"/>
<dbReference type="SMART" id="SM00233">
    <property type="entry name" value="PH"/>
    <property type="match status" value="1"/>
</dbReference>
<dbReference type="eggNOG" id="ENOG502QWE7">
    <property type="taxonomic scope" value="Eukaryota"/>
</dbReference>
<evidence type="ECO:0000313" key="5">
    <source>
        <dbReference type="EMBL" id="CCE84328.1"/>
    </source>
</evidence>
<feature type="region of interest" description="Disordered" evidence="2">
    <location>
        <begin position="394"/>
        <end position="442"/>
    </location>
</feature>
<feature type="region of interest" description="Disordered" evidence="2">
    <location>
        <begin position="1"/>
        <end position="77"/>
    </location>
</feature>
<evidence type="ECO:0000313" key="6">
    <source>
        <dbReference type="Proteomes" id="UP000005222"/>
    </source>
</evidence>
<reference evidence="4" key="1">
    <citation type="submission" date="2011-10" db="EMBL/GenBank/DDBJ databases">
        <authorList>
            <person name="Genoscope - CEA"/>
        </authorList>
    </citation>
    <scope>NUCLEOTIDE SEQUENCE</scope>
</reference>
<dbReference type="GO" id="GO:0015631">
    <property type="term" value="F:tubulin binding"/>
    <property type="evidence" value="ECO:0007669"/>
    <property type="project" value="TreeGrafter"/>
</dbReference>
<feature type="region of interest" description="Disordered" evidence="2">
    <location>
        <begin position="2466"/>
        <end position="2525"/>
    </location>
</feature>
<feature type="compositionally biased region" description="Basic and acidic residues" evidence="2">
    <location>
        <begin position="2845"/>
        <end position="2865"/>
    </location>
</feature>
<dbReference type="GO" id="GO:0005739">
    <property type="term" value="C:mitochondrion"/>
    <property type="evidence" value="ECO:0007669"/>
    <property type="project" value="TreeGrafter"/>
</dbReference>
<dbReference type="Pfam" id="PF12814">
    <property type="entry name" value="Mcp5_PH"/>
    <property type="match status" value="1"/>
</dbReference>
<feature type="coiled-coil region" evidence="1">
    <location>
        <begin position="101"/>
        <end position="142"/>
    </location>
</feature>
<feature type="compositionally biased region" description="Low complexity" evidence="2">
    <location>
        <begin position="2477"/>
        <end position="2488"/>
    </location>
</feature>
<keyword evidence="1" id="KW-0175">Coiled coil</keyword>
<dbReference type="GO" id="GO:0005543">
    <property type="term" value="F:phospholipid binding"/>
    <property type="evidence" value="ECO:0007669"/>
    <property type="project" value="InterPro"/>
</dbReference>
<feature type="domain" description="PH" evidence="3">
    <location>
        <begin position="2721"/>
        <end position="2834"/>
    </location>
</feature>
<feature type="coiled-coil region" evidence="1">
    <location>
        <begin position="171"/>
        <end position="251"/>
    </location>
</feature>
<feature type="compositionally biased region" description="Basic and acidic residues" evidence="2">
    <location>
        <begin position="407"/>
        <end position="416"/>
    </location>
</feature>
<dbReference type="PANTHER" id="PTHR28190">
    <property type="entry name" value="NUCLEAR MIGRATION PROTEIN NUM1"/>
    <property type="match status" value="1"/>
</dbReference>
<feature type="compositionally biased region" description="Polar residues" evidence="2">
    <location>
        <begin position="2646"/>
        <end position="2661"/>
    </location>
</feature>
<dbReference type="GO" id="GO:0000226">
    <property type="term" value="P:microtubule cytoskeleton organization"/>
    <property type="evidence" value="ECO:0007669"/>
    <property type="project" value="TreeGrafter"/>
</dbReference>
<dbReference type="EMBL" id="FO082048">
    <property type="protein sequence ID" value="CCE84328.1"/>
    <property type="molecule type" value="Genomic_DNA"/>
</dbReference>
<dbReference type="InterPro" id="IPR024774">
    <property type="entry name" value="PH_dom-Mcp5-type"/>
</dbReference>
<feature type="region of interest" description="Disordered" evidence="2">
    <location>
        <begin position="2646"/>
        <end position="2669"/>
    </location>
</feature>
<feature type="compositionally biased region" description="Low complexity" evidence="2">
    <location>
        <begin position="2513"/>
        <end position="2523"/>
    </location>
</feature>
<dbReference type="InterPro" id="IPR001849">
    <property type="entry name" value="PH_domain"/>
</dbReference>
<dbReference type="InParanoid" id="G8Y9R4"/>
<gene>
    <name evidence="4" type="primary">Piso0_003871</name>
    <name evidence="4" type="ORF">GNLVRS01_PISO0K04410g</name>
    <name evidence="5" type="ORF">GNLVRS01_PISO0L04411g</name>
</gene>
<dbReference type="OrthoDB" id="2149224at2759"/>
<keyword evidence="6" id="KW-1185">Reference proteome</keyword>
<sequence>MSTRKKESSKDDIRLQLTDIQNRLFSSSSRNRTRGIPSNASEATKQREKDTLVQHEGPKRTVEQSSRGNRALPGMPAVSQQMPTLGLETKGNDMGFVVSLSENLLSECRKLNAENQKYKSKLKTALSELQSHKEQVSSLTNSRELQINNENALNEKIWELSSQVTVLTERIGEITSENEKLTNKNKQVNDKLNTLQSNCDELQQQKVALTEDFESFKQKHTKEKKEANSLIEELNNENDKLHNALTTQKSMEPSHEKMRNIDDVEVMSKESYVDDDILTEAEQLINQAQIEKDDSSESGNTFEVETMKSSYNHAVKTIAKLRSTLLRYKFDKVPQEKRLSTSDVSSQKTGRRVSFPASQKDSDTFSMNEDNEDTYISNKSYNWDEILASDVQENAKKDNRKKHSKEKHVTKEHSGTSKDVPSLTDSSDSEEETESRIDHKALSSEINASQAVDDNSISKYLNEKGLVSLSKDEYLNLKRNNVEELSLDDLKQILESRDHVILPKKIHENLLTASEMNNKLREKELVTLPSQDHEKLLEISNKYGNPDLSYLKEKLSSLGYDALKKENAVKLIDLQNKLNTPGNDFLFSKAEERNLHLLPKKEYERLVELATNPKEEHLKSKARNFGFTLVPIDELSSLKNINFEKVTQDAKSLNCTVVSRADFEKLNKLAYNPDFKQISKAAEGLGFEVVSIDDMKKLKKSISDPESSYIKEMAAKLNLTVIENTEYEALVQKLNSPSLEQIKKYADDHNSVIIDRNEFVNLERNANDISIETLSMRLEPAGLKVMDSAEFKAREIEYNNPSLETLNKKLGSYNHISISREKLDELKSISESPSYEMVSKFAGIHQCNVIKSDELEELKTKAYNPDMKHVREILASRDLEFLTTNEYSEMKLMINNPPIEHLREACEKSGFVVIEKEEFERMKLMISKPEKEFLQKKASNMNMILIDESEYESLQNRYKTPSFEYLQSKTNGIGYSLIETKEYENMIKVVNEPSKDLLEKHASRLELRLVDLAEFEKLESYRDKPSLDHIKNMAERAGHVIIPADDHSSMKRKIDDPSMEELSASVKTKGHEMVESSRLTGLLELSSDPPVDFLKNKCIEKGLTAIPEESYTELMNLAHKPSKSHITDKAKGLGLIALPLAEYQLMKGKIESPSKGFLQENARKANLVLIDSSEHEKLNEMARSTSHDVVSKRAKSAGLSVISPSELEELRKWQNPSVNMLEEKSKQLDMKLVKLEEYEKLKTSSERPSLALMTQRAEEMGYTVVDSSEYQTLFEEAKNPTRDAIIVKAKKHGMVATDENEHNQLFTQANHPSIDQLMRLAEEKNYSIILKDDLAKLKNPTLAEITSMASVMGHNLIPKEELKQLRKPSFKRVNELAQQMGYITMPQSEHKKLIEACEKPSRNYVEQHAKEHGLVAIDKHEYDELTHTAKNPSKELIMQKAQSHELIAIPQKDHTQLLHFKENPSLEYLRDKIGAMGLFIVSSREHEKLRSLERIHDDSEKGQEYRDSVLAELSASAKNIGCEVITSVELDNLKNQLDKPSIEDISKKAQSMNYVVAKSSDFNEMKQQLDHPTLDFLKKHLKDFNYTALTTEEFDCMREAQKNPDLSYLIQNSKSKGLDVFKRTSSDSKESAHKRFVEMDSKKEFFILDQEEYEDIIHKIEHPDLDYLKEKIGTYSMKVLSLEECEDLTSTRDSPSEDFLSAKASAFGKVLVSKDDFHRFTDFRSKGDVENLSLIAASLGMVVLSVNSHKELKAKSERTLEDLASSRKKVLLDEDKHELLIQSVENPSVEFLKEKAKAKKMILIEEMEYNRIKERADETLESKAESHGLTLIDDKELSSLRETINQPPLSYLEEKTTNMKLKLLPHHDYDLLLKQSSRSIYEHADSENMVALSKTDHDELRSKIEQPDLETIKACALEKMHIVIPKEEYVSLNKQASSPRLDFMKKKLKDHSFVAIKEEDHSELLKRANESLKAKADRMGYVALPVADYDDLHKLANNPHLDHVNEKAKSLDMNLIPNESLKHYEQLKSETIEDRAAQLSKKVIDVDLYNHMTSKIEKPDIKFLDSKASEQGFSLIPSEELKGINDKLTNPSFDFLESKSREKGYYLIKEGIFRDLEKKANYPIHDKAKDMDCILLSAHEHRTLQESAEKSLESRALDAGCKILPISDYERLNSESSIPLEKRVKEAGLIALSEQEFSDMKRKIDNPSHEYLQQKAARLGLSLYETSELSRLLMKSKDKIESDAAELGCVVLDLATYNNLIPSDNIPLDIIRANSTKHNVKLLSLEEFERLNAKALEPIESKADSLGCKVVQNDEYVKLISHFENPTLSFLSSKVKESGFSLISAQELDELKTRLNYYNEQEKNISFNEIDEDKVVNYLCDHPNLFHKLLSHKSNEVDLNAVAKDIILNDLNTEELFRISKARGYLMVSEGTFEADVKHEDNNKSLLPQDVPPDDLDEYVDATEIFDSEDEDAGQPSSPSSRKSSYSSERAHHGSEKDAVGHLEPQSREKVSSESSLGGSIVSDEYNSGNKNMVAALESTKDIHEEASENANIKKAIEKQGYMCIPKHAFIASGDSTVFDTDNVKVIPADLYKNLMSLGSLNIENVSDEIFKEYAAKRGYEHKSDMDRDRSLQNLIEGNNIQSDMKNTKSVLTPPNTSGKPRSSYGPSKLGTIAHSPSIRSNISCHSRRSIGDSLRSDVALSIATFASLTDTSMIPAITQVVIGEYLFKYYRRMGPFTSITETRHERYFWVHPYSLTLYWSTSNPVLSNPSEVKTKAAAIISVESVSDNNPLPTGLYHKSIIVHSQNRSIKITCPTRKRHNIWYNALRYLINRNADDLTMEVDEHDTREEEENPRPITDELNDIEDRHALPRRLVSSQTLRSSSYRISRFSSLRKKDMA</sequence>
<dbReference type="GO" id="GO:0005938">
    <property type="term" value="C:cell cortex"/>
    <property type="evidence" value="ECO:0007669"/>
    <property type="project" value="InterPro"/>
</dbReference>
<evidence type="ECO:0000313" key="4">
    <source>
        <dbReference type="EMBL" id="CCE83297.1"/>
    </source>
</evidence>
<feature type="region of interest" description="Disordered" evidence="2">
    <location>
        <begin position="2843"/>
        <end position="2865"/>
    </location>
</feature>
<evidence type="ECO:0000256" key="2">
    <source>
        <dbReference type="SAM" id="MobiDB-lite"/>
    </source>
</evidence>
<feature type="compositionally biased region" description="Basic and acidic residues" evidence="2">
    <location>
        <begin position="44"/>
        <end position="62"/>
    </location>
</feature>
<dbReference type="Proteomes" id="UP000005222">
    <property type="component" value="Chromosome L"/>
</dbReference>
<proteinExistence type="predicted"/>
<dbReference type="PANTHER" id="PTHR28190:SF1">
    <property type="entry name" value="NUCLEAR MIGRATION PROTEIN NUM1"/>
    <property type="match status" value="1"/>
</dbReference>
<feature type="compositionally biased region" description="Basic and acidic residues" evidence="2">
    <location>
        <begin position="1"/>
        <end position="14"/>
    </location>
</feature>
<protein>
    <submittedName>
        <fullName evidence="4">Piso0_003871 protein</fullName>
    </submittedName>
</protein>
<feature type="region of interest" description="Disordered" evidence="2">
    <location>
        <begin position="336"/>
        <end position="374"/>
    </location>
</feature>
<feature type="compositionally biased region" description="Basic and acidic residues" evidence="2">
    <location>
        <begin position="2489"/>
        <end position="2512"/>
    </location>
</feature>
<feature type="compositionally biased region" description="Polar residues" evidence="2">
    <location>
        <begin position="18"/>
        <end position="43"/>
    </location>
</feature>
<name>G8Y9R4_PICSO</name>
<reference evidence="6" key="2">
    <citation type="journal article" date="2012" name="G3 (Bethesda)">
        <title>Pichia sorbitophila, an interspecies yeast hybrid reveals early steps of genome resolution following polyploidization.</title>
        <authorList>
            <person name="Leh Louis V."/>
            <person name="Despons L."/>
            <person name="Friedrich A."/>
            <person name="Martin T."/>
            <person name="Durrens P."/>
            <person name="Casaregola S."/>
            <person name="Neuveglise C."/>
            <person name="Fairhead C."/>
            <person name="Marck C."/>
            <person name="Cruz J.A."/>
            <person name="Straub M.L."/>
            <person name="Kugler V."/>
            <person name="Sacerdot C."/>
            <person name="Uzunov Z."/>
            <person name="Thierry A."/>
            <person name="Weiss S."/>
            <person name="Bleykasten C."/>
            <person name="De Montigny J."/>
            <person name="Jacques N."/>
            <person name="Jung P."/>
            <person name="Lemaire M."/>
            <person name="Mallet S."/>
            <person name="Morel G."/>
            <person name="Richard G.F."/>
            <person name="Sarkar A."/>
            <person name="Savel G."/>
            <person name="Schacherer J."/>
            <person name="Seret M.L."/>
            <person name="Talla E."/>
            <person name="Samson G."/>
            <person name="Jubin C."/>
            <person name="Poulain J."/>
            <person name="Vacherie B."/>
            <person name="Barbe V."/>
            <person name="Pelletier E."/>
            <person name="Sherman D.J."/>
            <person name="Westhof E."/>
            <person name="Weissenbach J."/>
            <person name="Baret P.V."/>
            <person name="Wincker P."/>
            <person name="Gaillardin C."/>
            <person name="Dujon B."/>
            <person name="Souciet J.L."/>
        </authorList>
    </citation>
    <scope>NUCLEOTIDE SEQUENCE [LARGE SCALE GENOMIC DNA]</scope>
    <source>
        <strain evidence="6">ATCC MYA-4447 / BCRC 22081 / CBS 7064 / NBRC 10061 / NRRL Y-12695</strain>
    </source>
</reference>
<dbReference type="SUPFAM" id="SSF50729">
    <property type="entry name" value="PH domain-like"/>
    <property type="match status" value="1"/>
</dbReference>
<dbReference type="GO" id="GO:0032065">
    <property type="term" value="P:maintenance of protein location in cell cortex"/>
    <property type="evidence" value="ECO:0007669"/>
    <property type="project" value="InterPro"/>
</dbReference>
<dbReference type="EMBL" id="FO082049">
    <property type="protein sequence ID" value="CCE83297.1"/>
    <property type="molecule type" value="Genomic_DNA"/>
</dbReference>
<evidence type="ECO:0000256" key="1">
    <source>
        <dbReference type="SAM" id="Coils"/>
    </source>
</evidence>